<gene>
    <name evidence="2" type="ORF">Pa4123_01870</name>
</gene>
<keyword evidence="1" id="KW-1133">Transmembrane helix</keyword>
<keyword evidence="1" id="KW-0472">Membrane</keyword>
<evidence type="ECO:0000313" key="3">
    <source>
        <dbReference type="Proteomes" id="UP001144280"/>
    </source>
</evidence>
<organism evidence="2 3">
    <name type="scientific">Phytohabitans aurantiacus</name>
    <dbReference type="NCBI Taxonomy" id="3016789"/>
    <lineage>
        <taxon>Bacteria</taxon>
        <taxon>Bacillati</taxon>
        <taxon>Actinomycetota</taxon>
        <taxon>Actinomycetes</taxon>
        <taxon>Micromonosporales</taxon>
        <taxon>Micromonosporaceae</taxon>
    </lineage>
</organism>
<dbReference type="Proteomes" id="UP001144280">
    <property type="component" value="Unassembled WGS sequence"/>
</dbReference>
<dbReference type="EMBL" id="BSDI01000001">
    <property type="protein sequence ID" value="GLH94915.1"/>
    <property type="molecule type" value="Genomic_DNA"/>
</dbReference>
<reference evidence="2" key="1">
    <citation type="submission" date="2022-12" db="EMBL/GenBank/DDBJ databases">
        <title>New Phytohabitans aurantiacus sp. RD004123 nov., an actinomycete isolated from soil.</title>
        <authorList>
            <person name="Triningsih D.W."/>
            <person name="Harunari E."/>
            <person name="Igarashi Y."/>
        </authorList>
    </citation>
    <scope>NUCLEOTIDE SEQUENCE</scope>
    <source>
        <strain evidence="2">RD004123</strain>
    </source>
</reference>
<evidence type="ECO:0000256" key="1">
    <source>
        <dbReference type="SAM" id="Phobius"/>
    </source>
</evidence>
<feature type="transmembrane region" description="Helical" evidence="1">
    <location>
        <begin position="22"/>
        <end position="50"/>
    </location>
</feature>
<accession>A0ABQ5QK34</accession>
<comment type="caution">
    <text evidence="2">The sequence shown here is derived from an EMBL/GenBank/DDBJ whole genome shotgun (WGS) entry which is preliminary data.</text>
</comment>
<evidence type="ECO:0000313" key="2">
    <source>
        <dbReference type="EMBL" id="GLH94915.1"/>
    </source>
</evidence>
<keyword evidence="1" id="KW-0812">Transmembrane</keyword>
<keyword evidence="3" id="KW-1185">Reference proteome</keyword>
<sequence>MTKTITLDVHVRVPSWSLARTLLVHLLIGMATGAGMCIAFVVGMTVLAWLA</sequence>
<name>A0ABQ5QK34_9ACTN</name>
<protein>
    <submittedName>
        <fullName evidence="2">Uncharacterized protein</fullName>
    </submittedName>
</protein>
<dbReference type="RefSeq" id="WP_281891758.1">
    <property type="nucleotide sequence ID" value="NZ_BSDI01000001.1"/>
</dbReference>
<proteinExistence type="predicted"/>